<dbReference type="HOGENOM" id="CLU_068979_13_1_5"/>
<dbReference type="Proteomes" id="UP000001695">
    <property type="component" value="Chromosome"/>
</dbReference>
<dbReference type="RefSeq" id="WP_012384582.1">
    <property type="nucleotide sequence ID" value="NC_010581.1"/>
</dbReference>
<sequence>MEIETGDILLLLDMQNDFGPGGALPISGAENIAMVASLVAEFFDHVIVTQLWYPPGHEAFVSAHPGKKPFETEVLSYGPQILWPAHCVQGTPGAYLRHDLRVPQAELILRRGLDHRIAASSAFVENDRATKTGLAGFLREKDVKRLFLAGLPFDFTVRFTAEDGRREGFDVFVIEDACCALDIKGSAAEAKQSLTKHGVACVTSADILES</sequence>
<keyword evidence="4 9" id="KW-0378">Hydrolase</keyword>
<dbReference type="PANTHER" id="PTHR11080">
    <property type="entry name" value="PYRAZINAMIDASE/NICOTINAMIDASE"/>
    <property type="match status" value="1"/>
</dbReference>
<evidence type="ECO:0000256" key="7">
    <source>
        <dbReference type="ARBA" id="ARBA00043224"/>
    </source>
</evidence>
<evidence type="ECO:0000256" key="6">
    <source>
        <dbReference type="ARBA" id="ARBA00039017"/>
    </source>
</evidence>
<dbReference type="InterPro" id="IPR036380">
    <property type="entry name" value="Isochorismatase-like_sf"/>
</dbReference>
<gene>
    <name evidence="9" type="ordered locus">Bind_1593</name>
</gene>
<organism evidence="9 10">
    <name type="scientific">Beijerinckia indica subsp. indica (strain ATCC 9039 / DSM 1715 / NCIMB 8712)</name>
    <dbReference type="NCBI Taxonomy" id="395963"/>
    <lineage>
        <taxon>Bacteria</taxon>
        <taxon>Pseudomonadati</taxon>
        <taxon>Pseudomonadota</taxon>
        <taxon>Alphaproteobacteria</taxon>
        <taxon>Hyphomicrobiales</taxon>
        <taxon>Beijerinckiaceae</taxon>
        <taxon>Beijerinckia</taxon>
    </lineage>
</organism>
<dbReference type="eggNOG" id="COG1335">
    <property type="taxonomic scope" value="Bacteria"/>
</dbReference>
<keyword evidence="2" id="KW-0662">Pyridine nucleotide biosynthesis</keyword>
<dbReference type="Pfam" id="PF00857">
    <property type="entry name" value="Isochorismatase"/>
    <property type="match status" value="1"/>
</dbReference>
<proteinExistence type="inferred from homology"/>
<feature type="domain" description="Isochorismatase-like" evidence="8">
    <location>
        <begin position="8"/>
        <end position="205"/>
    </location>
</feature>
<dbReference type="EC" id="3.5.1.19" evidence="6"/>
<evidence type="ECO:0000256" key="1">
    <source>
        <dbReference type="ARBA" id="ARBA00006336"/>
    </source>
</evidence>
<evidence type="ECO:0000256" key="2">
    <source>
        <dbReference type="ARBA" id="ARBA00022642"/>
    </source>
</evidence>
<dbReference type="AlphaFoldDB" id="B2IBD8"/>
<evidence type="ECO:0000313" key="10">
    <source>
        <dbReference type="Proteomes" id="UP000001695"/>
    </source>
</evidence>
<dbReference type="SUPFAM" id="SSF52499">
    <property type="entry name" value="Isochorismatase-like hydrolases"/>
    <property type="match status" value="1"/>
</dbReference>
<comment type="similarity">
    <text evidence="1">Belongs to the isochorismatase family.</text>
</comment>
<accession>B2IBD8</accession>
<protein>
    <recommendedName>
        <fullName evidence="6">nicotinamidase</fullName>
        <ecNumber evidence="6">3.5.1.19</ecNumber>
    </recommendedName>
    <alternativeName>
        <fullName evidence="7">Nicotinamide deamidase</fullName>
    </alternativeName>
</protein>
<evidence type="ECO:0000256" key="5">
    <source>
        <dbReference type="ARBA" id="ARBA00037900"/>
    </source>
</evidence>
<comment type="pathway">
    <text evidence="5">Cofactor biosynthesis; nicotinate biosynthesis; nicotinate from nicotinamide: step 1/1.</text>
</comment>
<dbReference type="InterPro" id="IPR000868">
    <property type="entry name" value="Isochorismatase-like_dom"/>
</dbReference>
<reference evidence="9 10" key="2">
    <citation type="journal article" date="2010" name="J. Bacteriol.">
        <title>Complete genome sequence of Beijerinckia indica subsp. indica.</title>
        <authorList>
            <person name="Tamas I."/>
            <person name="Dedysh S.N."/>
            <person name="Liesack W."/>
            <person name="Stott M.B."/>
            <person name="Alam M."/>
            <person name="Murrell J.C."/>
            <person name="Dunfield P.F."/>
        </authorList>
    </citation>
    <scope>NUCLEOTIDE SEQUENCE [LARGE SCALE GENOMIC DNA]</scope>
    <source>
        <strain evidence="10">ATCC 9039 / DSM 1715 / NCIMB 8712</strain>
    </source>
</reference>
<dbReference type="STRING" id="395963.Bind_1593"/>
<name>B2IBD8_BEII9</name>
<evidence type="ECO:0000256" key="4">
    <source>
        <dbReference type="ARBA" id="ARBA00022801"/>
    </source>
</evidence>
<reference evidence="10" key="1">
    <citation type="submission" date="2008-03" db="EMBL/GenBank/DDBJ databases">
        <title>Complete sequence of chromosome of Beijerinckia indica subsp. indica ATCC 9039.</title>
        <authorList>
            <consortium name="US DOE Joint Genome Institute"/>
            <person name="Copeland A."/>
            <person name="Lucas S."/>
            <person name="Lapidus A."/>
            <person name="Glavina del Rio T."/>
            <person name="Dalin E."/>
            <person name="Tice H."/>
            <person name="Bruce D."/>
            <person name="Goodwin L."/>
            <person name="Pitluck S."/>
            <person name="LaButti K."/>
            <person name="Schmutz J."/>
            <person name="Larimer F."/>
            <person name="Land M."/>
            <person name="Hauser L."/>
            <person name="Kyrpides N."/>
            <person name="Mikhailova N."/>
            <person name="Dunfield P.F."/>
            <person name="Dedysh S.N."/>
            <person name="Liesack W."/>
            <person name="Saw J.H."/>
            <person name="Alam M."/>
            <person name="Chen Y."/>
            <person name="Murrell J.C."/>
            <person name="Richardson P."/>
        </authorList>
    </citation>
    <scope>NUCLEOTIDE SEQUENCE [LARGE SCALE GENOMIC DNA]</scope>
    <source>
        <strain evidence="10">ATCC 9039 / DSM 1715 / NCIMB 8712</strain>
    </source>
</reference>
<dbReference type="KEGG" id="bid:Bind_1593"/>
<dbReference type="PANTHER" id="PTHR11080:SF2">
    <property type="entry name" value="LD05707P"/>
    <property type="match status" value="1"/>
</dbReference>
<keyword evidence="10" id="KW-1185">Reference proteome</keyword>
<keyword evidence="3" id="KW-0479">Metal-binding</keyword>
<evidence type="ECO:0000259" key="8">
    <source>
        <dbReference type="Pfam" id="PF00857"/>
    </source>
</evidence>
<dbReference type="EMBL" id="CP001016">
    <property type="protein sequence ID" value="ACB95225.1"/>
    <property type="molecule type" value="Genomic_DNA"/>
</dbReference>
<evidence type="ECO:0000313" key="9">
    <source>
        <dbReference type="EMBL" id="ACB95225.1"/>
    </source>
</evidence>
<evidence type="ECO:0000256" key="3">
    <source>
        <dbReference type="ARBA" id="ARBA00022723"/>
    </source>
</evidence>
<dbReference type="OrthoDB" id="9791276at2"/>
<dbReference type="Gene3D" id="3.40.50.850">
    <property type="entry name" value="Isochorismatase-like"/>
    <property type="match status" value="1"/>
</dbReference>
<dbReference type="GO" id="GO:0046872">
    <property type="term" value="F:metal ion binding"/>
    <property type="evidence" value="ECO:0007669"/>
    <property type="project" value="UniProtKB-KW"/>
</dbReference>
<dbReference type="InterPro" id="IPR052347">
    <property type="entry name" value="Isochorismatase_Nicotinamidase"/>
</dbReference>
<dbReference type="GO" id="GO:0019363">
    <property type="term" value="P:pyridine nucleotide biosynthetic process"/>
    <property type="evidence" value="ECO:0007669"/>
    <property type="project" value="UniProtKB-KW"/>
</dbReference>
<dbReference type="GO" id="GO:0008936">
    <property type="term" value="F:nicotinamidase activity"/>
    <property type="evidence" value="ECO:0007669"/>
    <property type="project" value="UniProtKB-EC"/>
</dbReference>